<protein>
    <submittedName>
        <fullName evidence="3">Uncharacterized protein</fullName>
    </submittedName>
</protein>
<accession>A0AAD5GK73</accession>
<organism evidence="3 4">
    <name type="scientific">Ambrosia artemisiifolia</name>
    <name type="common">Common ragweed</name>
    <dbReference type="NCBI Taxonomy" id="4212"/>
    <lineage>
        <taxon>Eukaryota</taxon>
        <taxon>Viridiplantae</taxon>
        <taxon>Streptophyta</taxon>
        <taxon>Embryophyta</taxon>
        <taxon>Tracheophyta</taxon>
        <taxon>Spermatophyta</taxon>
        <taxon>Magnoliopsida</taxon>
        <taxon>eudicotyledons</taxon>
        <taxon>Gunneridae</taxon>
        <taxon>Pentapetalae</taxon>
        <taxon>asterids</taxon>
        <taxon>campanulids</taxon>
        <taxon>Asterales</taxon>
        <taxon>Asteraceae</taxon>
        <taxon>Asteroideae</taxon>
        <taxon>Heliantheae alliance</taxon>
        <taxon>Heliantheae</taxon>
        <taxon>Ambrosia</taxon>
    </lineage>
</organism>
<dbReference type="EMBL" id="JAMZMK010007772">
    <property type="protein sequence ID" value="KAI7743216.1"/>
    <property type="molecule type" value="Genomic_DNA"/>
</dbReference>
<reference evidence="3" key="1">
    <citation type="submission" date="2022-06" db="EMBL/GenBank/DDBJ databases">
        <title>Uncovering the hologenomic basis of an extraordinary plant invasion.</title>
        <authorList>
            <person name="Bieker V.C."/>
            <person name="Martin M.D."/>
            <person name="Gilbert T."/>
            <person name="Hodgins K."/>
            <person name="Battlay P."/>
            <person name="Petersen B."/>
            <person name="Wilson J."/>
        </authorList>
    </citation>
    <scope>NUCLEOTIDE SEQUENCE</scope>
    <source>
        <strain evidence="3">AA19_3_7</strain>
        <tissue evidence="3">Leaf</tissue>
    </source>
</reference>
<dbReference type="AlphaFoldDB" id="A0AAD5GK73"/>
<dbReference type="SUPFAM" id="SSF53756">
    <property type="entry name" value="UDP-Glycosyltransferase/glycogen phosphorylase"/>
    <property type="match status" value="1"/>
</dbReference>
<evidence type="ECO:0000256" key="1">
    <source>
        <dbReference type="ARBA" id="ARBA00009995"/>
    </source>
</evidence>
<dbReference type="Pfam" id="PF00201">
    <property type="entry name" value="UDPGT"/>
    <property type="match status" value="1"/>
</dbReference>
<evidence type="ECO:0000256" key="2">
    <source>
        <dbReference type="ARBA" id="ARBA00022679"/>
    </source>
</evidence>
<dbReference type="Proteomes" id="UP001206925">
    <property type="component" value="Unassembled WGS sequence"/>
</dbReference>
<dbReference type="Gene3D" id="3.40.50.2000">
    <property type="entry name" value="Glycogen Phosphorylase B"/>
    <property type="match status" value="2"/>
</dbReference>
<dbReference type="FunFam" id="3.40.50.2000:FF:000019">
    <property type="entry name" value="Glycosyltransferase"/>
    <property type="match status" value="1"/>
</dbReference>
<comment type="caution">
    <text evidence="3">The sequence shown here is derived from an EMBL/GenBank/DDBJ whole genome shotgun (WGS) entry which is preliminary data.</text>
</comment>
<proteinExistence type="inferred from homology"/>
<comment type="similarity">
    <text evidence="1">Belongs to the UDP-glycosyltransferase family.</text>
</comment>
<keyword evidence="4" id="KW-1185">Reference proteome</keyword>
<dbReference type="PANTHER" id="PTHR11926:SF1361">
    <property type="entry name" value="CROCETIN GLUCOSYLTRANSFERASE"/>
    <property type="match status" value="1"/>
</dbReference>
<dbReference type="PANTHER" id="PTHR11926">
    <property type="entry name" value="GLUCOSYL/GLUCURONOSYL TRANSFERASES"/>
    <property type="match status" value="1"/>
</dbReference>
<evidence type="ECO:0000313" key="3">
    <source>
        <dbReference type="EMBL" id="KAI7743216.1"/>
    </source>
</evidence>
<evidence type="ECO:0000313" key="4">
    <source>
        <dbReference type="Proteomes" id="UP001206925"/>
    </source>
</evidence>
<keyword evidence="2" id="KW-0808">Transferase</keyword>
<sequence length="232" mass="25848">MLSIGPLVPSEFLERNGPPSYNSFGCDLFEKPKEDYMKWLNTKPKSSVVYASFGSTTTLSLDQLEEMASGLLESGRPFLWVIRDIGNQVGKLSKIEELKRHGMIVSWCSQLEVLNHQAIGCFLTHCGWNSTVEALAAGVPTVAFSQWSDQATNAKMIEDVWRTGVKLKRREGGDGLMVEGKEIKRCVNMVMEDEEMRRNAEKWGELARQALNNSGSSAVNLQAFLDGIVLEL</sequence>
<gene>
    <name evidence="3" type="ORF">M8C21_019737</name>
</gene>
<dbReference type="GO" id="GO:0080043">
    <property type="term" value="F:quercetin 3-O-glucosyltransferase activity"/>
    <property type="evidence" value="ECO:0007669"/>
    <property type="project" value="TreeGrafter"/>
</dbReference>
<name>A0AAD5GK73_AMBAR</name>
<dbReference type="CDD" id="cd03784">
    <property type="entry name" value="GT1_Gtf-like"/>
    <property type="match status" value="1"/>
</dbReference>
<dbReference type="InterPro" id="IPR002213">
    <property type="entry name" value="UDP_glucos_trans"/>
</dbReference>
<dbReference type="GO" id="GO:0080044">
    <property type="term" value="F:quercetin 7-O-glucosyltransferase activity"/>
    <property type="evidence" value="ECO:0007669"/>
    <property type="project" value="TreeGrafter"/>
</dbReference>